<dbReference type="RefSeq" id="WP_268608408.1">
    <property type="nucleotide sequence ID" value="NZ_CP113797.1"/>
</dbReference>
<dbReference type="Gene3D" id="3.30.428.70">
    <property type="match status" value="1"/>
</dbReference>
<dbReference type="PIRSF" id="PIRSF000846">
    <property type="entry name" value="ATP_adenylyltr"/>
    <property type="match status" value="1"/>
</dbReference>
<dbReference type="PANTHER" id="PTHR38420">
    <property type="entry name" value="AP-4-A PHOSPHORYLASE II"/>
    <property type="match status" value="1"/>
</dbReference>
<evidence type="ECO:0000259" key="2">
    <source>
        <dbReference type="Pfam" id="PF09830"/>
    </source>
</evidence>
<sequence>MLWWRLGFAPFNHIHSNMAIDPSLNQSSFIDKTLLLEPGTLQDKVIQQTKRAIESGALISIPTEYEFVQQDGIQFLVRMLINLARKEEAKQQTSTKNDKDFNPFLPYEANLFVTDVSKTHLCLLNKYNVVDQHILIVTRSFEEQTSLLTLQDFVALWACLAEYDGLVFYNGGEAAGASQRHKHLQLVPYLVAPDVPNIPIEVYLESRIAEVSDFNQIITIPELPFVHAVAAIDPAWLQSPGMAATVTLERYYELLKAVRIPIREITLNQEDLSGTRSMPTTNYLQAAPYNLLVTRRWMLLIPRSQPSFEGIPVNSLGFAGALLVHNPEQLATLKTLKPLSLLRHVAIS</sequence>
<gene>
    <name evidence="4" type="ORF">OXH18_17430</name>
</gene>
<protein>
    <submittedName>
        <fullName evidence="4">DUF4922 domain-containing protein</fullName>
    </submittedName>
</protein>
<dbReference type="SUPFAM" id="SSF54197">
    <property type="entry name" value="HIT-like"/>
    <property type="match status" value="1"/>
</dbReference>
<organism evidence="4 5">
    <name type="scientific">Thermocoleostomius sinensis A174</name>
    <dbReference type="NCBI Taxonomy" id="2016057"/>
    <lineage>
        <taxon>Bacteria</taxon>
        <taxon>Bacillati</taxon>
        <taxon>Cyanobacteriota</taxon>
        <taxon>Cyanophyceae</taxon>
        <taxon>Oculatellales</taxon>
        <taxon>Oculatellaceae</taxon>
        <taxon>Thermocoleostomius</taxon>
    </lineage>
</organism>
<dbReference type="InterPro" id="IPR045759">
    <property type="entry name" value="Ap4A_phos1/2_N"/>
</dbReference>
<keyword evidence="5" id="KW-1185">Reference proteome</keyword>
<feature type="domain" description="Ap4A phosphorylase 1/2 N-terminal" evidence="3">
    <location>
        <begin position="33"/>
        <end position="205"/>
    </location>
</feature>
<dbReference type="Proteomes" id="UP001163152">
    <property type="component" value="Chromosome"/>
</dbReference>
<dbReference type="InterPro" id="IPR009163">
    <property type="entry name" value="Ap4A_phos1/2"/>
</dbReference>
<dbReference type="EMBL" id="CP113797">
    <property type="protein sequence ID" value="WAL58944.1"/>
    <property type="molecule type" value="Genomic_DNA"/>
</dbReference>
<accession>A0A9E8Z9D7</accession>
<name>A0A9E8Z9D7_9CYAN</name>
<evidence type="ECO:0000313" key="4">
    <source>
        <dbReference type="EMBL" id="WAL58944.1"/>
    </source>
</evidence>
<dbReference type="PANTHER" id="PTHR38420:SF1">
    <property type="entry name" value="PUTATIVE (AFU_ORTHOLOGUE AFUA_5G14690)-RELATED"/>
    <property type="match status" value="1"/>
</dbReference>
<dbReference type="GO" id="GO:0003877">
    <property type="term" value="F:ATP:ADP adenylyltransferase activity"/>
    <property type="evidence" value="ECO:0007669"/>
    <property type="project" value="InterPro"/>
</dbReference>
<evidence type="ECO:0000313" key="5">
    <source>
        <dbReference type="Proteomes" id="UP001163152"/>
    </source>
</evidence>
<dbReference type="Pfam" id="PF09830">
    <property type="entry name" value="ATP_transf"/>
    <property type="match status" value="1"/>
</dbReference>
<dbReference type="AlphaFoldDB" id="A0A9E8Z9D7"/>
<feature type="domain" description="ATP adenylyltransferase C-terminal" evidence="2">
    <location>
        <begin position="221"/>
        <end position="347"/>
    </location>
</feature>
<dbReference type="InterPro" id="IPR019200">
    <property type="entry name" value="ATP_adenylylTrfase_C"/>
</dbReference>
<evidence type="ECO:0000256" key="1">
    <source>
        <dbReference type="PIRSR" id="PIRSR000846-1"/>
    </source>
</evidence>
<proteinExistence type="predicted"/>
<dbReference type="GO" id="GO:0005524">
    <property type="term" value="F:ATP binding"/>
    <property type="evidence" value="ECO:0007669"/>
    <property type="project" value="InterPro"/>
</dbReference>
<evidence type="ECO:0000259" key="3">
    <source>
        <dbReference type="Pfam" id="PF19327"/>
    </source>
</evidence>
<dbReference type="KEGG" id="tsin:OXH18_17430"/>
<dbReference type="InterPro" id="IPR043171">
    <property type="entry name" value="Ap4A_phos1/2-like"/>
</dbReference>
<reference evidence="4" key="1">
    <citation type="submission" date="2022-12" db="EMBL/GenBank/DDBJ databases">
        <title>Polyphasic identification of a Novel Hot-Spring Cyanobacterium Ocullathermofonsia sinensis gen nov. sp. nov. and Genomic Insights on its Adaptations to the Thermal Habitat.</title>
        <authorList>
            <person name="Daroch M."/>
            <person name="Tang J."/>
            <person name="Jiang Y."/>
        </authorList>
    </citation>
    <scope>NUCLEOTIDE SEQUENCE</scope>
    <source>
        <strain evidence="4">PKUAC-SCTA174</strain>
    </source>
</reference>
<dbReference type="InterPro" id="IPR036265">
    <property type="entry name" value="HIT-like_sf"/>
</dbReference>
<dbReference type="GO" id="GO:0009117">
    <property type="term" value="P:nucleotide metabolic process"/>
    <property type="evidence" value="ECO:0007669"/>
    <property type="project" value="InterPro"/>
</dbReference>
<feature type="active site" description="Nucleophile" evidence="1">
    <location>
        <position position="183"/>
    </location>
</feature>
<dbReference type="Pfam" id="PF19327">
    <property type="entry name" value="Ap4A_phos_N"/>
    <property type="match status" value="1"/>
</dbReference>